<dbReference type="Proteomes" id="UP000887566">
    <property type="component" value="Unplaced"/>
</dbReference>
<keyword evidence="3" id="KW-0509">mRNA transport</keyword>
<evidence type="ECO:0000256" key="6">
    <source>
        <dbReference type="ARBA" id="ARBA00023132"/>
    </source>
</evidence>
<reference evidence="10" key="1">
    <citation type="submission" date="2022-11" db="UniProtKB">
        <authorList>
            <consortium name="WormBaseParasite"/>
        </authorList>
    </citation>
    <scope>IDENTIFICATION</scope>
</reference>
<dbReference type="PANTHER" id="PTHR31431:SF1">
    <property type="entry name" value="NUCLEOPORIN NUP188"/>
    <property type="match status" value="1"/>
</dbReference>
<evidence type="ECO:0000256" key="5">
    <source>
        <dbReference type="ARBA" id="ARBA00023010"/>
    </source>
</evidence>
<evidence type="ECO:0000256" key="3">
    <source>
        <dbReference type="ARBA" id="ARBA00022816"/>
    </source>
</evidence>
<keyword evidence="9" id="KW-1185">Reference proteome</keyword>
<protein>
    <submittedName>
        <fullName evidence="10">Nucleoporin Nup188 N-terminal domain-containing protein</fullName>
    </submittedName>
</protein>
<dbReference type="GO" id="GO:0006405">
    <property type="term" value="P:RNA export from nucleus"/>
    <property type="evidence" value="ECO:0007669"/>
    <property type="project" value="TreeGrafter"/>
</dbReference>
<evidence type="ECO:0000256" key="2">
    <source>
        <dbReference type="ARBA" id="ARBA00022448"/>
    </source>
</evidence>
<dbReference type="PANTHER" id="PTHR31431">
    <property type="entry name" value="NUCLEOPORIN NUP188 HOMOLOG"/>
    <property type="match status" value="1"/>
</dbReference>
<evidence type="ECO:0000259" key="8">
    <source>
        <dbReference type="Pfam" id="PF21093"/>
    </source>
</evidence>
<dbReference type="InterPro" id="IPR048883">
    <property type="entry name" value="Nup188_N-subdom_III"/>
</dbReference>
<organism evidence="9 10">
    <name type="scientific">Plectus sambesii</name>
    <dbReference type="NCBI Taxonomy" id="2011161"/>
    <lineage>
        <taxon>Eukaryota</taxon>
        <taxon>Metazoa</taxon>
        <taxon>Ecdysozoa</taxon>
        <taxon>Nematoda</taxon>
        <taxon>Chromadorea</taxon>
        <taxon>Plectida</taxon>
        <taxon>Plectina</taxon>
        <taxon>Plectoidea</taxon>
        <taxon>Plectidae</taxon>
        <taxon>Plectus</taxon>
    </lineage>
</organism>
<keyword evidence="7" id="KW-0539">Nucleus</keyword>
<evidence type="ECO:0000256" key="7">
    <source>
        <dbReference type="ARBA" id="ARBA00023242"/>
    </source>
</evidence>
<proteinExistence type="predicted"/>
<keyword evidence="5" id="KW-0811">Translocation</keyword>
<evidence type="ECO:0000256" key="4">
    <source>
        <dbReference type="ARBA" id="ARBA00022927"/>
    </source>
</evidence>
<feature type="domain" description="Nucleoporin Nup188 N-terminal subdomain III" evidence="8">
    <location>
        <begin position="603"/>
        <end position="928"/>
    </location>
</feature>
<keyword evidence="4" id="KW-0653">Protein transport</keyword>
<dbReference type="GO" id="GO:0006606">
    <property type="term" value="P:protein import into nucleus"/>
    <property type="evidence" value="ECO:0007669"/>
    <property type="project" value="TreeGrafter"/>
</dbReference>
<dbReference type="Pfam" id="PF21093">
    <property type="entry name" value="Nup188_N-subdom_III"/>
    <property type="match status" value="1"/>
</dbReference>
<dbReference type="GO" id="GO:0017056">
    <property type="term" value="F:structural constituent of nuclear pore"/>
    <property type="evidence" value="ECO:0007669"/>
    <property type="project" value="InterPro"/>
</dbReference>
<dbReference type="GO" id="GO:0051028">
    <property type="term" value="P:mRNA transport"/>
    <property type="evidence" value="ECO:0007669"/>
    <property type="project" value="UniProtKB-KW"/>
</dbReference>
<accession>A0A914UK70</accession>
<keyword evidence="2" id="KW-0813">Transport</keyword>
<name>A0A914UK70_9BILA</name>
<comment type="subcellular location">
    <subcellularLocation>
        <location evidence="1">Nucleus</location>
        <location evidence="1">Nuclear pore complex</location>
    </subcellularLocation>
</comment>
<evidence type="ECO:0000256" key="1">
    <source>
        <dbReference type="ARBA" id="ARBA00004567"/>
    </source>
</evidence>
<sequence length="1368" mass="150729">MYSNSKECARRRGVRFDLLFDFTIPSDPADCRTLVKEDIKLEVGAENMLNQRHLWNVLSGVEATPDDYIGHLIETAKPQLITVLEKSKFDSLTVESGRSKLQKDGTSDLALAFIQRLAEHLNISLLSASDVFGSYLLSNFISADECIAKLEGDVRRKKTLIDQVAEFYRLEQLYSIRCLIELIKNSDREEASFVKEAVFFGKILAHVEAVITGSAFPTFGSSNATDEALSVWAAHCAQLQMLLFELILWHLHLLPHSAADCISVIKLFKKYEHGRKQPMRRYNAAGFDLATPSISQLQTLSVLRCFDMDALVAQSLVDSDIARSTERHTWSAASDWNALETELGTWSRSSELSPILLAWAVMLKLLDRPDQDVKVQKLGALARKFDACAWLRSGIEDSLIKNNPDLKRLSMTIVYCLLDAFLCCFEADSLCPADSLNGILATLLCDASLADDVWSRNFSSGVSRHIRDTLYRFPCYFDGPVELLTSLCRASSSSAQKAVTLLQRLPYYAESAVTAASDLEDAGTDDDGLYRSTQTRHMPDGTVIPARTIGQVIDDAAGQLIQWRLYTNGWQICLSEAKRQNANIVLDLVTAAIKSDVSQTDKFAHLLNVAVEIYERDDSHSSIANMSACMRCFAAVAASHCAEMLNELEQAQVLPHATPGNDAVDGGAVGRLLVANEVPSNTFDHTVAFLEFVHSCTTSVDVRDHPAFVGCVLFVLRSVFPVYHQWEYADPNQKDLIGNLSLQVIHSLVQRKESGLSDASAACINELMCGEARSTLILLSTVGADVLDYLAKNSAPSVSTEAAKTVVRALSVLSQLLDQPNSNDTPLIADLFVSNVELTRQPVGLIASYLSFAADGRLAKLALVVLRKLATLCPGTMLSCLGTRASSVASAFISRLESPLEDVQLKVYLLDALTACVESQPALAELLLGVDAPEDGSCLVTVQQLLTVAQQPPQLLLAVYRLLLTLWQRRHRTALDKLRQDRNLWPIVCAPLAAGEDQFFLKIVSLVMRVMAEELHGDKHSPLIKTVNDAKLLNADRLALIYDKLSALLVSNVDLEQKKQVLTGVAELAGVLAADNSLKIVDASGRSQWVVLQSDLLARFAEHYSNEREFPIVASVGCVLLSVASAWGNDLKEDTWATVVDNFSSAWTLLLRSLPSYLVPKAVEFLVPVLNEAIKHADLMLTNDRWASAMFVLCETMEQLFVLHFGNSALQQRENSAQHCSALLHKATKVSVCVLKEMAGRSSVERRREVVLQQPICRSLVALLERQLANRALDGHFCALTADFIAVVLDVDSVQGLKVVESSNFLALVCIDLVTQLPSNSTLSPVQHTLLQRLFFVHSTGLVTLKHSFLHHALNFVGSYEQHIIHVK</sequence>
<evidence type="ECO:0000313" key="10">
    <source>
        <dbReference type="WBParaSite" id="PSAMB.scaffold1072size36373.g10767.t1"/>
    </source>
</evidence>
<dbReference type="SUPFAM" id="SSF48371">
    <property type="entry name" value="ARM repeat"/>
    <property type="match status" value="1"/>
</dbReference>
<dbReference type="WBParaSite" id="PSAMB.scaffold1072size36373.g10767.t1">
    <property type="protein sequence ID" value="PSAMB.scaffold1072size36373.g10767.t1"/>
    <property type="gene ID" value="PSAMB.scaffold1072size36373.g10767"/>
</dbReference>
<dbReference type="InterPro" id="IPR016024">
    <property type="entry name" value="ARM-type_fold"/>
</dbReference>
<dbReference type="GO" id="GO:0044611">
    <property type="term" value="C:nuclear pore inner ring"/>
    <property type="evidence" value="ECO:0007669"/>
    <property type="project" value="TreeGrafter"/>
</dbReference>
<dbReference type="InterPro" id="IPR044840">
    <property type="entry name" value="Nup188"/>
</dbReference>
<keyword evidence="6" id="KW-0906">Nuclear pore complex</keyword>
<evidence type="ECO:0000313" key="9">
    <source>
        <dbReference type="Proteomes" id="UP000887566"/>
    </source>
</evidence>